<gene>
    <name evidence="8" type="ORF">CUNI_LOCUS4201</name>
</gene>
<comment type="caution">
    <text evidence="8">The sequence shown here is derived from an EMBL/GenBank/DDBJ whole genome shotgun (WGS) entry which is preliminary data.</text>
</comment>
<dbReference type="OrthoDB" id="5950649at2759"/>
<organism evidence="8 9">
    <name type="scientific">Candidula unifasciata</name>
    <dbReference type="NCBI Taxonomy" id="100452"/>
    <lineage>
        <taxon>Eukaryota</taxon>
        <taxon>Metazoa</taxon>
        <taxon>Spiralia</taxon>
        <taxon>Lophotrochozoa</taxon>
        <taxon>Mollusca</taxon>
        <taxon>Gastropoda</taxon>
        <taxon>Heterobranchia</taxon>
        <taxon>Euthyneura</taxon>
        <taxon>Panpulmonata</taxon>
        <taxon>Eupulmonata</taxon>
        <taxon>Stylommatophora</taxon>
        <taxon>Helicina</taxon>
        <taxon>Helicoidea</taxon>
        <taxon>Geomitridae</taxon>
        <taxon>Candidula</taxon>
    </lineage>
</organism>
<evidence type="ECO:0008006" key="10">
    <source>
        <dbReference type="Google" id="ProtNLM"/>
    </source>
</evidence>
<dbReference type="PANTHER" id="PTHR10494">
    <property type="entry name" value="BONE MORPHOGENETIC PROTEIN INHIBITOR, NOGGIN"/>
    <property type="match status" value="1"/>
</dbReference>
<keyword evidence="3" id="KW-0217">Developmental protein</keyword>
<feature type="disulfide bond" evidence="6">
    <location>
        <begin position="157"/>
        <end position="194"/>
    </location>
</feature>
<evidence type="ECO:0000256" key="2">
    <source>
        <dbReference type="ARBA" id="ARBA00007480"/>
    </source>
</evidence>
<name>A0A8S3YPB9_9EUPU</name>
<keyword evidence="9" id="KW-1185">Reference proteome</keyword>
<dbReference type="GO" id="GO:0030514">
    <property type="term" value="P:negative regulation of BMP signaling pathway"/>
    <property type="evidence" value="ECO:0007669"/>
    <property type="project" value="InterPro"/>
</dbReference>
<evidence type="ECO:0000256" key="5">
    <source>
        <dbReference type="ARBA" id="ARBA00022729"/>
    </source>
</evidence>
<evidence type="ECO:0000256" key="6">
    <source>
        <dbReference type="PIRSR" id="PIRSR008129-1"/>
    </source>
</evidence>
<dbReference type="AlphaFoldDB" id="A0A8S3YPB9"/>
<feature type="disulfide bond" evidence="6">
    <location>
        <begin position="180"/>
        <end position="231"/>
    </location>
</feature>
<accession>A0A8S3YPB9</accession>
<dbReference type="PANTHER" id="PTHR10494:SF16">
    <property type="entry name" value="NOGGIN-2-LIKE"/>
    <property type="match status" value="1"/>
</dbReference>
<dbReference type="SUPFAM" id="SSF57501">
    <property type="entry name" value="Cystine-knot cytokines"/>
    <property type="match status" value="1"/>
</dbReference>
<comment type="subcellular location">
    <subcellularLocation>
        <location evidence="1">Secreted</location>
    </subcellularLocation>
</comment>
<dbReference type="Gene3D" id="1.10.287.520">
    <property type="entry name" value="Helix hairpin bin"/>
    <property type="match status" value="1"/>
</dbReference>
<dbReference type="InterPro" id="IPR029034">
    <property type="entry name" value="Cystine-knot_cytokine"/>
</dbReference>
<reference evidence="8" key="1">
    <citation type="submission" date="2021-04" db="EMBL/GenBank/DDBJ databases">
        <authorList>
            <consortium name="Molecular Ecology Group"/>
        </authorList>
    </citation>
    <scope>NUCLEOTIDE SEQUENCE</scope>
</reference>
<feature type="chain" id="PRO_5035809280" description="Noggin" evidence="7">
    <location>
        <begin position="19"/>
        <end position="235"/>
    </location>
</feature>
<feature type="disulfide bond" evidence="6">
    <location>
        <begin position="186"/>
        <end position="233"/>
    </location>
</feature>
<sequence>MLTAFLLITFVFATNSTGTEPPDMYFHFLQIDGSEATVHPLNGSRRPSPSDHLPIEDLLENQSEIYDPRPSDINVKLLRQQLGAAFDKEYMSIRDPRNRPSKKPLIQFINDRPKGPRPSFLSLLRSARLQDGRKIKLNVNKKERRKFQKYIWSLTFCPVQHSWKFLGIRFWPQWIKEGTCSNKHSCSIPEGMMCKPRTSASKTFLRWHCGDFQEKSACKWIPIQYPIITECTCSC</sequence>
<keyword evidence="4" id="KW-0964">Secreted</keyword>
<dbReference type="GO" id="GO:0045596">
    <property type="term" value="P:negative regulation of cell differentiation"/>
    <property type="evidence" value="ECO:0007669"/>
    <property type="project" value="InterPro"/>
</dbReference>
<evidence type="ECO:0000256" key="7">
    <source>
        <dbReference type="SAM" id="SignalP"/>
    </source>
</evidence>
<evidence type="ECO:0000256" key="4">
    <source>
        <dbReference type="ARBA" id="ARBA00022525"/>
    </source>
</evidence>
<dbReference type="PIRSF" id="PIRSF008129">
    <property type="entry name" value="Noggin"/>
    <property type="match status" value="1"/>
</dbReference>
<feature type="signal peptide" evidence="7">
    <location>
        <begin position="1"/>
        <end position="18"/>
    </location>
</feature>
<dbReference type="GO" id="GO:0009953">
    <property type="term" value="P:dorsal/ventral pattern formation"/>
    <property type="evidence" value="ECO:0007669"/>
    <property type="project" value="TreeGrafter"/>
</dbReference>
<dbReference type="InterPro" id="IPR008717">
    <property type="entry name" value="Noggin"/>
</dbReference>
<evidence type="ECO:0000256" key="3">
    <source>
        <dbReference type="ARBA" id="ARBA00022473"/>
    </source>
</evidence>
<feature type="disulfide bond" evidence="6">
    <location>
        <begin position="209"/>
        <end position="218"/>
    </location>
</feature>
<proteinExistence type="inferred from homology"/>
<evidence type="ECO:0000313" key="9">
    <source>
        <dbReference type="Proteomes" id="UP000678393"/>
    </source>
</evidence>
<dbReference type="Pfam" id="PF05806">
    <property type="entry name" value="Noggin"/>
    <property type="match status" value="1"/>
</dbReference>
<dbReference type="Gene3D" id="2.10.90.10">
    <property type="entry name" value="Cystine-knot cytokines"/>
    <property type="match status" value="1"/>
</dbReference>
<dbReference type="GO" id="GO:0005615">
    <property type="term" value="C:extracellular space"/>
    <property type="evidence" value="ECO:0007669"/>
    <property type="project" value="TreeGrafter"/>
</dbReference>
<protein>
    <recommendedName>
        <fullName evidence="10">Noggin</fullName>
    </recommendedName>
</protein>
<dbReference type="Proteomes" id="UP000678393">
    <property type="component" value="Unassembled WGS sequence"/>
</dbReference>
<comment type="similarity">
    <text evidence="2">Belongs to the noggin family.</text>
</comment>
<dbReference type="EMBL" id="CAJHNH020000584">
    <property type="protein sequence ID" value="CAG5118643.1"/>
    <property type="molecule type" value="Genomic_DNA"/>
</dbReference>
<keyword evidence="6" id="KW-1015">Disulfide bond</keyword>
<keyword evidence="5 7" id="KW-0732">Signal</keyword>
<evidence type="ECO:0000313" key="8">
    <source>
        <dbReference type="EMBL" id="CAG5118643.1"/>
    </source>
</evidence>
<evidence type="ECO:0000256" key="1">
    <source>
        <dbReference type="ARBA" id="ARBA00004613"/>
    </source>
</evidence>